<dbReference type="InterPro" id="IPR005135">
    <property type="entry name" value="Endo/exonuclease/phosphatase"/>
</dbReference>
<dbReference type="PANTHER" id="PTHR31286:SF165">
    <property type="entry name" value="DUF4283 DOMAIN-CONTAINING PROTEIN"/>
    <property type="match status" value="1"/>
</dbReference>
<dbReference type="EMBL" id="JAKOGI010000404">
    <property type="protein sequence ID" value="KAJ8435573.1"/>
    <property type="molecule type" value="Genomic_DNA"/>
</dbReference>
<dbReference type="PANTHER" id="PTHR31286">
    <property type="entry name" value="GLYCINE-RICH CELL WALL STRUCTURAL PROTEIN 1.8-LIKE"/>
    <property type="match status" value="1"/>
</dbReference>
<sequence>MSPGRCVAAQNRKDEAEVSLHPEQIDGTVQTSLEQARVSAMDPEVITSPTHNPITSYTAMIDPDEGTSLTFVQTQEFNEMKYAIIEPTDVMPKIDYWKTSVLCSVLGANPLLEGLDNLSKLGSVLGIPIKTDKYTKDKTFLKYARILIEIQLEDKFPEYIEFVNQHNVVVRQRVDYEWKPIKCDFCKMYSHIKDDCRKKPQTRIEWRQVVRQEPQEAAPLHPHIDKEGFITVRKKATAATAGNKNLPPAAAQEDVKIFLHKKQIGFIGLLEAKVKENRDGIGITISAFALKEEFGLHGDQVVTVWMLFLKLISLSTMKGFYITFAYVANHKLQRRDLWEDLLNIANSMDEAWCILGDFNAVLYTGDRIRGTKTNKTIWIRIDLTFVNAYWFNPFAYCHVTYMPNALSDHTALVVDFPWYPKPKPTFQFCDMWVRDSSFIPLIASIMTHLPQTDPFTKMKEFLRDPKNALQKLNRSKFADLCRARSDLEGAQRLFSQNPGDMDLR</sequence>
<dbReference type="AlphaFoldDB" id="A0A9Q1K360"/>
<dbReference type="SUPFAM" id="SSF56219">
    <property type="entry name" value="DNase I-like"/>
    <property type="match status" value="1"/>
</dbReference>
<protein>
    <recommendedName>
        <fullName evidence="1">Endonuclease/exonuclease/phosphatase domain-containing protein</fullName>
    </recommendedName>
</protein>
<proteinExistence type="predicted"/>
<dbReference type="OrthoDB" id="425619at2759"/>
<feature type="domain" description="Endonuclease/exonuclease/phosphatase" evidence="1">
    <location>
        <begin position="324"/>
        <end position="409"/>
    </location>
</feature>
<reference evidence="2" key="1">
    <citation type="submission" date="2022-04" db="EMBL/GenBank/DDBJ databases">
        <title>Carnegiea gigantea Genome sequencing and assembly v2.</title>
        <authorList>
            <person name="Copetti D."/>
            <person name="Sanderson M.J."/>
            <person name="Burquez A."/>
            <person name="Wojciechowski M.F."/>
        </authorList>
    </citation>
    <scope>NUCLEOTIDE SEQUENCE</scope>
    <source>
        <strain evidence="2">SGP5-SGP5p</strain>
        <tissue evidence="2">Aerial part</tissue>
    </source>
</reference>
<gene>
    <name evidence="2" type="ORF">Cgig2_020035</name>
</gene>
<dbReference type="Pfam" id="PF03372">
    <property type="entry name" value="Exo_endo_phos"/>
    <property type="match status" value="1"/>
</dbReference>
<comment type="caution">
    <text evidence="2">The sequence shown here is derived from an EMBL/GenBank/DDBJ whole genome shotgun (WGS) entry which is preliminary data.</text>
</comment>
<dbReference type="GO" id="GO:0003824">
    <property type="term" value="F:catalytic activity"/>
    <property type="evidence" value="ECO:0007669"/>
    <property type="project" value="InterPro"/>
</dbReference>
<organism evidence="2 3">
    <name type="scientific">Carnegiea gigantea</name>
    <dbReference type="NCBI Taxonomy" id="171969"/>
    <lineage>
        <taxon>Eukaryota</taxon>
        <taxon>Viridiplantae</taxon>
        <taxon>Streptophyta</taxon>
        <taxon>Embryophyta</taxon>
        <taxon>Tracheophyta</taxon>
        <taxon>Spermatophyta</taxon>
        <taxon>Magnoliopsida</taxon>
        <taxon>eudicotyledons</taxon>
        <taxon>Gunneridae</taxon>
        <taxon>Pentapetalae</taxon>
        <taxon>Caryophyllales</taxon>
        <taxon>Cactineae</taxon>
        <taxon>Cactaceae</taxon>
        <taxon>Cactoideae</taxon>
        <taxon>Echinocereeae</taxon>
        <taxon>Carnegiea</taxon>
    </lineage>
</organism>
<accession>A0A9Q1K360</accession>
<evidence type="ECO:0000313" key="3">
    <source>
        <dbReference type="Proteomes" id="UP001153076"/>
    </source>
</evidence>
<name>A0A9Q1K360_9CARY</name>
<dbReference type="InterPro" id="IPR036691">
    <property type="entry name" value="Endo/exonu/phosph_ase_sf"/>
</dbReference>
<dbReference type="InterPro" id="IPR040256">
    <property type="entry name" value="At4g02000-like"/>
</dbReference>
<dbReference type="Gene3D" id="3.60.10.10">
    <property type="entry name" value="Endonuclease/exonuclease/phosphatase"/>
    <property type="match status" value="1"/>
</dbReference>
<evidence type="ECO:0000313" key="2">
    <source>
        <dbReference type="EMBL" id="KAJ8435573.1"/>
    </source>
</evidence>
<dbReference type="Proteomes" id="UP001153076">
    <property type="component" value="Unassembled WGS sequence"/>
</dbReference>
<keyword evidence="3" id="KW-1185">Reference proteome</keyword>
<evidence type="ECO:0000259" key="1">
    <source>
        <dbReference type="Pfam" id="PF03372"/>
    </source>
</evidence>